<reference evidence="2" key="1">
    <citation type="journal article" date="2010" name="Stand. Genomic Sci.">
        <title>Complete genome sequence of Sulfurimonas autotrophica type strain (OK10).</title>
        <authorList>
            <person name="Sikorski J."/>
            <person name="Munk C."/>
            <person name="Lapidus A."/>
            <person name="Djao O."/>
            <person name="Lucas S."/>
            <person name="Glavina Del Rio T."/>
            <person name="Nolan M."/>
            <person name="Tice H."/>
            <person name="Han C."/>
            <person name="Cheng J."/>
            <person name="Tapia R."/>
            <person name="Goodwin L."/>
            <person name="Pitluck S."/>
            <person name="Liolios K."/>
            <person name="Ivanova N."/>
            <person name="Mavromatis K."/>
            <person name="Mikhailova N."/>
            <person name="Pati A."/>
            <person name="Sims D."/>
            <person name="Meincke L."/>
            <person name="Brettin T."/>
            <person name="Detter J."/>
            <person name="Chen A."/>
            <person name="Palaniappan K."/>
            <person name="Land M."/>
            <person name="Hauser L."/>
            <person name="Chang Y."/>
            <person name="Jeffries C."/>
            <person name="Rohde M."/>
            <person name="Lang E."/>
            <person name="Spring S."/>
            <person name="Goker M."/>
            <person name="Woyke T."/>
            <person name="Bristow J."/>
            <person name="Eisen J."/>
            <person name="Markowitz V."/>
            <person name="Hugenholtz P."/>
            <person name="Kyrpides N."/>
            <person name="Klenk H."/>
        </authorList>
    </citation>
    <scope>NUCLEOTIDE SEQUENCE [LARGE SCALE GENOMIC DNA]</scope>
    <source>
        <strain evidence="2">ATCC BAA-671 / DSM 16294 / JCM 11897 / OK10</strain>
    </source>
</reference>
<dbReference type="EMBL" id="CP002205">
    <property type="protein sequence ID" value="ADN09023.1"/>
    <property type="molecule type" value="Genomic_DNA"/>
</dbReference>
<dbReference type="eggNOG" id="ENOG5031TW2">
    <property type="taxonomic scope" value="Bacteria"/>
</dbReference>
<accession>E0US00</accession>
<name>E0US00_SULAO</name>
<gene>
    <name evidence="1" type="ordered locus">Saut_0974</name>
</gene>
<dbReference type="Proteomes" id="UP000007803">
    <property type="component" value="Chromosome"/>
</dbReference>
<dbReference type="KEGG" id="sua:Saut_0974"/>
<evidence type="ECO:0000313" key="1">
    <source>
        <dbReference type="EMBL" id="ADN09023.1"/>
    </source>
</evidence>
<protein>
    <submittedName>
        <fullName evidence="1">Uncharacterized protein</fullName>
    </submittedName>
</protein>
<dbReference type="STRING" id="563040.Saut_0974"/>
<dbReference type="HOGENOM" id="CLU_924157_0_0_7"/>
<evidence type="ECO:0000313" key="2">
    <source>
        <dbReference type="Proteomes" id="UP000007803"/>
    </source>
</evidence>
<dbReference type="AlphaFoldDB" id="E0US00"/>
<organism evidence="1 2">
    <name type="scientific">Sulfurimonas autotrophica (strain ATCC BAA-671 / DSM 16294 / JCM 11897 / OK10)</name>
    <dbReference type="NCBI Taxonomy" id="563040"/>
    <lineage>
        <taxon>Bacteria</taxon>
        <taxon>Pseudomonadati</taxon>
        <taxon>Campylobacterota</taxon>
        <taxon>Epsilonproteobacteria</taxon>
        <taxon>Campylobacterales</taxon>
        <taxon>Sulfurimonadaceae</taxon>
        <taxon>Sulfurimonas</taxon>
    </lineage>
</organism>
<keyword evidence="2" id="KW-1185">Reference proteome</keyword>
<proteinExistence type="predicted"/>
<sequence>MHKDYSAYIQFLAADYNILYIGKENENLIDKISSYFKTLSKITMNENMLNKIATTLSKRDINVVVIDAKENETLANQFFQRIHEYDSDIITILLFDSKQYEKLSETIYFVDAVIFYPIIEQLFYKKLFSVLSTPYAIKSIGRREIAIKQDVVKENSIDKFFDTYEGSSLFIADDLTDIVMRLNAGELSQELFSQIAEKLDDVANIFSKSSQTISITPIYQELASYLRNIKIQEIKPEHLKAFDYLSEILSDVSVYLLDMFVDRIFKDVYIFEHSLENNIIFMKSQLEGKEDDEDNSELEFF</sequence>